<evidence type="ECO:0000259" key="4">
    <source>
        <dbReference type="PROSITE" id="PS50042"/>
    </source>
</evidence>
<dbReference type="EMBL" id="CP036498">
    <property type="protein sequence ID" value="QUS38810.1"/>
    <property type="molecule type" value="Genomic_DNA"/>
</dbReference>
<gene>
    <name evidence="5" type="ORF">RPMA_08160</name>
</gene>
<evidence type="ECO:0000313" key="6">
    <source>
        <dbReference type="Proteomes" id="UP000682843"/>
    </source>
</evidence>
<dbReference type="SUPFAM" id="SSF51206">
    <property type="entry name" value="cAMP-binding domain-like"/>
    <property type="match status" value="1"/>
</dbReference>
<evidence type="ECO:0000256" key="1">
    <source>
        <dbReference type="ARBA" id="ARBA00023015"/>
    </source>
</evidence>
<dbReference type="Pfam" id="PF13545">
    <property type="entry name" value="HTH_Crp_2"/>
    <property type="match status" value="1"/>
</dbReference>
<dbReference type="PANTHER" id="PTHR24567:SF74">
    <property type="entry name" value="HTH-TYPE TRANSCRIPTIONAL REGULATOR ARCR"/>
    <property type="match status" value="1"/>
</dbReference>
<dbReference type="PANTHER" id="PTHR24567">
    <property type="entry name" value="CRP FAMILY TRANSCRIPTIONAL REGULATORY PROTEIN"/>
    <property type="match status" value="1"/>
</dbReference>
<dbReference type="Proteomes" id="UP000682843">
    <property type="component" value="Chromosome"/>
</dbReference>
<evidence type="ECO:0000313" key="5">
    <source>
        <dbReference type="EMBL" id="QUS38810.1"/>
    </source>
</evidence>
<dbReference type="Gene3D" id="2.60.120.10">
    <property type="entry name" value="Jelly Rolls"/>
    <property type="match status" value="1"/>
</dbReference>
<name>A0ABX8AAJ3_9BRAD</name>
<dbReference type="InterPro" id="IPR014710">
    <property type="entry name" value="RmlC-like_jellyroll"/>
</dbReference>
<dbReference type="InterPro" id="IPR050397">
    <property type="entry name" value="Env_Response_Regulators"/>
</dbReference>
<reference evidence="5 6" key="1">
    <citation type="submission" date="2019-02" db="EMBL/GenBank/DDBJ databases">
        <title>Emended description of the genus Rhodopseudomonas and description of Rhodopseudomonas albus sp. nov., a non-phototrophic, heavy-metal-tolerant bacterium isolated from garden soil.</title>
        <authorList>
            <person name="Bao Z."/>
            <person name="Cao W.W."/>
            <person name="Sato Y."/>
            <person name="Nishizawa T."/>
            <person name="Zhao J."/>
            <person name="Guo Y."/>
            <person name="Ohta H."/>
        </authorList>
    </citation>
    <scope>NUCLEOTIDE SEQUENCE [LARGE SCALE GENOMIC DNA]</scope>
    <source>
        <strain evidence="5 6">SK50-23</strain>
    </source>
</reference>
<dbReference type="InterPro" id="IPR018490">
    <property type="entry name" value="cNMP-bd_dom_sf"/>
</dbReference>
<evidence type="ECO:0000256" key="2">
    <source>
        <dbReference type="ARBA" id="ARBA00023125"/>
    </source>
</evidence>
<dbReference type="PROSITE" id="PS50042">
    <property type="entry name" value="CNMP_BINDING_3"/>
    <property type="match status" value="1"/>
</dbReference>
<dbReference type="InterPro" id="IPR012318">
    <property type="entry name" value="HTH_CRP"/>
</dbReference>
<sequence length="233" mass="25972">MRRHDNSLLSRIDTSIFDELVKHATLVELRQGDVLAESHDVVDKVYFPHEGIISCVVELAGGGAIETGMIGRDGSFGAGMALDDRISLNHSAVQVGGVASVFDAKVIVQFADKHPSFRRLLMSYEHFHLAQVQQTAACNAVHSVQARTCKWLLRMRELAGDELTVTQQFLAQMMGVRRTSVTGVAIELQKAGMISHSRGRIHIMDVEKIRRWACECHEDVRQHYIRLFPPSVG</sequence>
<dbReference type="SUPFAM" id="SSF46785">
    <property type="entry name" value="Winged helix' DNA-binding domain"/>
    <property type="match status" value="1"/>
</dbReference>
<keyword evidence="6" id="KW-1185">Reference proteome</keyword>
<evidence type="ECO:0000256" key="3">
    <source>
        <dbReference type="ARBA" id="ARBA00023163"/>
    </source>
</evidence>
<dbReference type="CDD" id="cd00038">
    <property type="entry name" value="CAP_ED"/>
    <property type="match status" value="1"/>
</dbReference>
<accession>A0ABX8AAJ3</accession>
<dbReference type="RefSeq" id="WP_211912350.1">
    <property type="nucleotide sequence ID" value="NZ_CP036498.1"/>
</dbReference>
<protein>
    <submittedName>
        <fullName evidence="5">Crp/Fnr family transcriptional regulator</fullName>
    </submittedName>
</protein>
<dbReference type="InterPro" id="IPR000595">
    <property type="entry name" value="cNMP-bd_dom"/>
</dbReference>
<keyword evidence="1" id="KW-0805">Transcription regulation</keyword>
<proteinExistence type="predicted"/>
<dbReference type="InterPro" id="IPR036390">
    <property type="entry name" value="WH_DNA-bd_sf"/>
</dbReference>
<feature type="domain" description="Cyclic nucleotide-binding" evidence="4">
    <location>
        <begin position="8"/>
        <end position="77"/>
    </location>
</feature>
<organism evidence="5 6">
    <name type="scientific">Tardiphaga alba</name>
    <dbReference type="NCBI Taxonomy" id="340268"/>
    <lineage>
        <taxon>Bacteria</taxon>
        <taxon>Pseudomonadati</taxon>
        <taxon>Pseudomonadota</taxon>
        <taxon>Alphaproteobacteria</taxon>
        <taxon>Hyphomicrobiales</taxon>
        <taxon>Nitrobacteraceae</taxon>
        <taxon>Tardiphaga</taxon>
    </lineage>
</organism>
<keyword evidence="3" id="KW-0804">Transcription</keyword>
<keyword evidence="2" id="KW-0238">DNA-binding</keyword>